<organism evidence="4 5">
    <name type="scientific">Marinobacter segnicrescens</name>
    <dbReference type="NCBI Taxonomy" id="430453"/>
    <lineage>
        <taxon>Bacteria</taxon>
        <taxon>Pseudomonadati</taxon>
        <taxon>Pseudomonadota</taxon>
        <taxon>Gammaproteobacteria</taxon>
        <taxon>Pseudomonadales</taxon>
        <taxon>Marinobacteraceae</taxon>
        <taxon>Marinobacter</taxon>
    </lineage>
</organism>
<evidence type="ECO:0000313" key="4">
    <source>
        <dbReference type="EMBL" id="SET42645.1"/>
    </source>
</evidence>
<dbReference type="STRING" id="430453.SAMN04487962_109106"/>
<dbReference type="GO" id="GO:0000287">
    <property type="term" value="F:magnesium ion binding"/>
    <property type="evidence" value="ECO:0007669"/>
    <property type="project" value="InterPro"/>
</dbReference>
<keyword evidence="2 4" id="KW-0808">Transferase</keyword>
<dbReference type="SUPFAM" id="SSF56214">
    <property type="entry name" value="4'-phosphopantetheinyl transferase"/>
    <property type="match status" value="2"/>
</dbReference>
<evidence type="ECO:0000259" key="3">
    <source>
        <dbReference type="Pfam" id="PF01648"/>
    </source>
</evidence>
<dbReference type="PANTHER" id="PTHR12215">
    <property type="entry name" value="PHOSPHOPANTETHEINE TRANSFERASE"/>
    <property type="match status" value="1"/>
</dbReference>
<name>A0A1I0EBX2_9GAMM</name>
<dbReference type="AlphaFoldDB" id="A0A1I0EBX2"/>
<dbReference type="GO" id="GO:0005829">
    <property type="term" value="C:cytosol"/>
    <property type="evidence" value="ECO:0007669"/>
    <property type="project" value="TreeGrafter"/>
</dbReference>
<dbReference type="GO" id="GO:0019878">
    <property type="term" value="P:lysine biosynthetic process via aminoadipic acid"/>
    <property type="evidence" value="ECO:0007669"/>
    <property type="project" value="TreeGrafter"/>
</dbReference>
<keyword evidence="5" id="KW-1185">Reference proteome</keyword>
<evidence type="ECO:0000256" key="1">
    <source>
        <dbReference type="ARBA" id="ARBA00010990"/>
    </source>
</evidence>
<proteinExistence type="inferred from homology"/>
<dbReference type="PANTHER" id="PTHR12215:SF10">
    <property type="entry name" value="L-AMINOADIPATE-SEMIALDEHYDE DEHYDROGENASE-PHOSPHOPANTETHEINYL TRANSFERASE"/>
    <property type="match status" value="1"/>
</dbReference>
<dbReference type="Proteomes" id="UP000198762">
    <property type="component" value="Unassembled WGS sequence"/>
</dbReference>
<feature type="domain" description="4'-phosphopantetheinyl transferase" evidence="3">
    <location>
        <begin position="110"/>
        <end position="205"/>
    </location>
</feature>
<comment type="similarity">
    <text evidence="1">Belongs to the P-Pant transferase superfamily. Gsp/Sfp/HetI/AcpT family.</text>
</comment>
<dbReference type="Gene3D" id="3.90.470.20">
    <property type="entry name" value="4'-phosphopantetheinyl transferase domain"/>
    <property type="match status" value="1"/>
</dbReference>
<protein>
    <submittedName>
        <fullName evidence="4">4'-phosphopantetheinyl transferase</fullName>
    </submittedName>
</protein>
<dbReference type="Pfam" id="PF01648">
    <property type="entry name" value="ACPS"/>
    <property type="match status" value="1"/>
</dbReference>
<evidence type="ECO:0000256" key="2">
    <source>
        <dbReference type="ARBA" id="ARBA00022679"/>
    </source>
</evidence>
<sequence>MAGLSKDSNPDRAAVSVWLGRQPLEPYDFPDWLGTYEREVASGMATGRLMEFVHSRWLVRQSLYGVSGHAPHLCRPVHGRPVASAEPEGWHLSLSHSHGMSACAVSSRQGIGVDIEPLYRDTNWRRIVHRWFTEREQDWLLAQPDQDTFLQVWTLKEAWLKATGRGIANNLQTLEVSANLDLLGDRPGETWHAALTQAEGYMIAVVWQDESTEAAPALHLVHASDEAHLVPAELERLSEQPWMICPMAQRTSAR</sequence>
<gene>
    <name evidence="4" type="ORF">SAMN04487962_109106</name>
</gene>
<dbReference type="InterPro" id="IPR037143">
    <property type="entry name" value="4-PPantetheinyl_Trfase_dom_sf"/>
</dbReference>
<dbReference type="RefSeq" id="WP_245742580.1">
    <property type="nucleotide sequence ID" value="NZ_FOHZ01000009.1"/>
</dbReference>
<accession>A0A1I0EBX2</accession>
<reference evidence="5" key="1">
    <citation type="submission" date="2016-10" db="EMBL/GenBank/DDBJ databases">
        <authorList>
            <person name="Varghese N."/>
            <person name="Submissions S."/>
        </authorList>
    </citation>
    <scope>NUCLEOTIDE SEQUENCE [LARGE SCALE GENOMIC DNA]</scope>
    <source>
        <strain evidence="5">CGMCC 1.6489</strain>
    </source>
</reference>
<dbReference type="InterPro" id="IPR008278">
    <property type="entry name" value="4-PPantetheinyl_Trfase_dom"/>
</dbReference>
<dbReference type="GO" id="GO:0008897">
    <property type="term" value="F:holo-[acyl-carrier-protein] synthase activity"/>
    <property type="evidence" value="ECO:0007669"/>
    <property type="project" value="InterPro"/>
</dbReference>
<dbReference type="InterPro" id="IPR050559">
    <property type="entry name" value="P-Pant_transferase_sf"/>
</dbReference>
<dbReference type="EMBL" id="FOHZ01000009">
    <property type="protein sequence ID" value="SET42645.1"/>
    <property type="molecule type" value="Genomic_DNA"/>
</dbReference>
<evidence type="ECO:0000313" key="5">
    <source>
        <dbReference type="Proteomes" id="UP000198762"/>
    </source>
</evidence>